<dbReference type="KEGG" id="dap:Dacet_1782"/>
<keyword evidence="3" id="KW-0378">Hydrolase</keyword>
<feature type="domain" description="HD-GYP" evidence="2">
    <location>
        <begin position="135"/>
        <end position="330"/>
    </location>
</feature>
<name>D4H0N3_DENA2</name>
<proteinExistence type="predicted"/>
<dbReference type="InterPro" id="IPR003607">
    <property type="entry name" value="HD/PDEase_dom"/>
</dbReference>
<dbReference type="eggNOG" id="COG2206">
    <property type="taxonomic scope" value="Bacteria"/>
</dbReference>
<dbReference type="PANTHER" id="PTHR43155">
    <property type="entry name" value="CYCLIC DI-GMP PHOSPHODIESTERASE PA4108-RELATED"/>
    <property type="match status" value="1"/>
</dbReference>
<dbReference type="Gene3D" id="1.10.3210.10">
    <property type="entry name" value="Hypothetical protein af1432"/>
    <property type="match status" value="1"/>
</dbReference>
<dbReference type="Proteomes" id="UP000002012">
    <property type="component" value="Chromosome"/>
</dbReference>
<feature type="domain" description="HD" evidence="1">
    <location>
        <begin position="157"/>
        <end position="279"/>
    </location>
</feature>
<dbReference type="InterPro" id="IPR021812">
    <property type="entry name" value="DUF3391"/>
</dbReference>
<dbReference type="CDD" id="cd00077">
    <property type="entry name" value="HDc"/>
    <property type="match status" value="1"/>
</dbReference>
<dbReference type="Pfam" id="PF13487">
    <property type="entry name" value="HD_5"/>
    <property type="match status" value="1"/>
</dbReference>
<dbReference type="PROSITE" id="PS51831">
    <property type="entry name" value="HD"/>
    <property type="match status" value="1"/>
</dbReference>
<dbReference type="PaxDb" id="522772-Dacet_1782"/>
<dbReference type="PROSITE" id="PS51832">
    <property type="entry name" value="HD_GYP"/>
    <property type="match status" value="1"/>
</dbReference>
<evidence type="ECO:0000259" key="2">
    <source>
        <dbReference type="PROSITE" id="PS51832"/>
    </source>
</evidence>
<evidence type="ECO:0000313" key="3">
    <source>
        <dbReference type="EMBL" id="ADD68546.1"/>
    </source>
</evidence>
<dbReference type="InterPro" id="IPR037522">
    <property type="entry name" value="HD_GYP_dom"/>
</dbReference>
<dbReference type="PANTHER" id="PTHR43155:SF2">
    <property type="entry name" value="CYCLIC DI-GMP PHOSPHODIESTERASE PA4108"/>
    <property type="match status" value="1"/>
</dbReference>
<dbReference type="InterPro" id="IPR006675">
    <property type="entry name" value="HDIG_dom"/>
</dbReference>
<accession>D4H0N3</accession>
<dbReference type="InterPro" id="IPR006674">
    <property type="entry name" value="HD_domain"/>
</dbReference>
<keyword evidence="4" id="KW-1185">Reference proteome</keyword>
<dbReference type="HOGENOM" id="CLU_000445_92_1_0"/>
<organism evidence="3 4">
    <name type="scientific">Denitrovibrio acetiphilus (strain DSM 12809 / NBRC 114555 / N2460)</name>
    <dbReference type="NCBI Taxonomy" id="522772"/>
    <lineage>
        <taxon>Bacteria</taxon>
        <taxon>Pseudomonadati</taxon>
        <taxon>Deferribacterota</taxon>
        <taxon>Deferribacteres</taxon>
        <taxon>Deferribacterales</taxon>
        <taxon>Geovibrionaceae</taxon>
        <taxon>Denitrovibrio</taxon>
    </lineage>
</organism>
<sequence>MCMKKIAVKDLKVGDKILRLDKSWFETSFFKHKFIVKDKSVIDRIMSSNIEFVYIDEVTPEEIKVSQILETPTKDIIDEAAEAASVNLIDIEDFSKASEVYTESVKMTKCVFEDIRAGKMFNNCAVKSIAANIAQITRRNKGVLASVTKLRQYDDYTFQHSMNVSIYSAGLASHLGMDSNEVERIACAGLLHDVGKMLVPKDILNKPGKLTDEEFSMMRNHVQYGYDFLRKEAVADDILRLAYEHHERYDGSGYPNRLRDKDISIEGKIGAVVDIYDAITSDRVYHKGMEPPSALKLMFKWADSYINKKVFEFFIMNIGIYPVGTLVLMNTHELGIVGKTNINKPTEPLVLVFMNKKGRRLPVKVVDLSIKTVVKRKILAPINPESVSVPDEVYSYIDNLNKIT</sequence>
<evidence type="ECO:0000259" key="1">
    <source>
        <dbReference type="PROSITE" id="PS51831"/>
    </source>
</evidence>
<protein>
    <submittedName>
        <fullName evidence="3">Metal dependent phosphohydrolase</fullName>
    </submittedName>
</protein>
<dbReference type="EMBL" id="CP001968">
    <property type="protein sequence ID" value="ADD68546.1"/>
    <property type="molecule type" value="Genomic_DNA"/>
</dbReference>
<dbReference type="Pfam" id="PF11871">
    <property type="entry name" value="DUF3391"/>
    <property type="match status" value="1"/>
</dbReference>
<dbReference type="NCBIfam" id="TIGR00277">
    <property type="entry name" value="HDIG"/>
    <property type="match status" value="1"/>
</dbReference>
<dbReference type="GO" id="GO:0016787">
    <property type="term" value="F:hydrolase activity"/>
    <property type="evidence" value="ECO:0007669"/>
    <property type="project" value="UniProtKB-KW"/>
</dbReference>
<dbReference type="SMART" id="SM00471">
    <property type="entry name" value="HDc"/>
    <property type="match status" value="1"/>
</dbReference>
<gene>
    <name evidence="3" type="ordered locus">Dacet_1782</name>
</gene>
<dbReference type="SUPFAM" id="SSF109604">
    <property type="entry name" value="HD-domain/PDEase-like"/>
    <property type="match status" value="1"/>
</dbReference>
<dbReference type="STRING" id="522772.Dacet_1782"/>
<evidence type="ECO:0000313" key="4">
    <source>
        <dbReference type="Proteomes" id="UP000002012"/>
    </source>
</evidence>
<reference evidence="3 4" key="1">
    <citation type="journal article" date="2010" name="Stand. Genomic Sci.">
        <title>Complete genome sequence of Denitrovibrio acetiphilus type strain (N2460).</title>
        <authorList>
            <person name="Kiss H."/>
            <person name="Lang E."/>
            <person name="Lapidus A."/>
            <person name="Copeland A."/>
            <person name="Nolan M."/>
            <person name="Glavina Del Rio T."/>
            <person name="Chen F."/>
            <person name="Lucas S."/>
            <person name="Tice H."/>
            <person name="Cheng J.F."/>
            <person name="Han C."/>
            <person name="Goodwin L."/>
            <person name="Pitluck S."/>
            <person name="Liolios K."/>
            <person name="Pati A."/>
            <person name="Ivanova N."/>
            <person name="Mavromatis K."/>
            <person name="Chen A."/>
            <person name="Palaniappan K."/>
            <person name="Land M."/>
            <person name="Hauser L."/>
            <person name="Chang Y.J."/>
            <person name="Jeffries C.D."/>
            <person name="Detter J.C."/>
            <person name="Brettin T."/>
            <person name="Spring S."/>
            <person name="Rohde M."/>
            <person name="Goker M."/>
            <person name="Woyke T."/>
            <person name="Bristow J."/>
            <person name="Eisen J.A."/>
            <person name="Markowitz V."/>
            <person name="Hugenholtz P."/>
            <person name="Kyrpides N.C."/>
            <person name="Klenk H.P."/>
        </authorList>
    </citation>
    <scope>NUCLEOTIDE SEQUENCE [LARGE SCALE GENOMIC DNA]</scope>
    <source>
        <strain evidence="4">DSM 12809 / NBRC 114555 / N2460</strain>
    </source>
</reference>
<dbReference type="AlphaFoldDB" id="D4H0N3"/>
<dbReference type="InParanoid" id="D4H0N3"/>